<evidence type="ECO:0000259" key="1">
    <source>
        <dbReference type="Pfam" id="PF00931"/>
    </source>
</evidence>
<accession>A0A835EU20</accession>
<name>A0A835EU20_9POAL</name>
<reference evidence="2" key="1">
    <citation type="submission" date="2020-07" db="EMBL/GenBank/DDBJ databases">
        <title>Genome sequence and genetic diversity analysis of an under-domesticated orphan crop, white fonio (Digitaria exilis).</title>
        <authorList>
            <person name="Bennetzen J.L."/>
            <person name="Chen S."/>
            <person name="Ma X."/>
            <person name="Wang X."/>
            <person name="Yssel A.E.J."/>
            <person name="Chaluvadi S.R."/>
            <person name="Johnson M."/>
            <person name="Gangashetty P."/>
            <person name="Hamidou F."/>
            <person name="Sanogo M.D."/>
            <person name="Zwaenepoel A."/>
            <person name="Wallace J."/>
            <person name="Van De Peer Y."/>
            <person name="Van Deynze A."/>
        </authorList>
    </citation>
    <scope>NUCLEOTIDE SEQUENCE</scope>
    <source>
        <tissue evidence="2">Leaves</tissue>
    </source>
</reference>
<dbReference type="PANTHER" id="PTHR23155">
    <property type="entry name" value="DISEASE RESISTANCE PROTEIN RP"/>
    <property type="match status" value="1"/>
</dbReference>
<dbReference type="PRINTS" id="PR00364">
    <property type="entry name" value="DISEASERSIST"/>
</dbReference>
<dbReference type="GO" id="GO:0098542">
    <property type="term" value="P:defense response to other organism"/>
    <property type="evidence" value="ECO:0007669"/>
    <property type="project" value="TreeGrafter"/>
</dbReference>
<keyword evidence="3" id="KW-1185">Reference proteome</keyword>
<dbReference type="SUPFAM" id="SSF52540">
    <property type="entry name" value="P-loop containing nucleoside triphosphate hydrolases"/>
    <property type="match status" value="1"/>
</dbReference>
<sequence>MFLFLNLQEFARRNGFGAGDGSGNRLQKATEWMCKILPFWPLEHYKRTNELVRKHGVTSVWGIAGLGKSSLVRSEYYGTLFAAPGEFTKYSWVDVPNPFDLVEFARRLFLYFHSDDNQKRKTAAISMVEEGQDPIQGCRKLLGAGKCLIVIDDVRSAEDWDMIRDTFLSYLSNDSSMVVITSKAAVGRRCVNNDESSMIHINGLDADTAFRLFHEVCCLLRNVLSCSSALSYYVYPIICTSEFMIHK</sequence>
<dbReference type="Gene3D" id="3.40.50.300">
    <property type="entry name" value="P-loop containing nucleotide triphosphate hydrolases"/>
    <property type="match status" value="1"/>
</dbReference>
<dbReference type="InterPro" id="IPR002182">
    <property type="entry name" value="NB-ARC"/>
</dbReference>
<dbReference type="InterPro" id="IPR027417">
    <property type="entry name" value="P-loop_NTPase"/>
</dbReference>
<dbReference type="AlphaFoldDB" id="A0A835EU20"/>
<evidence type="ECO:0000313" key="3">
    <source>
        <dbReference type="Proteomes" id="UP000636709"/>
    </source>
</evidence>
<dbReference type="PANTHER" id="PTHR23155:SF1135">
    <property type="entry name" value="OS08G0246300 PROTEIN"/>
    <property type="match status" value="1"/>
</dbReference>
<dbReference type="Proteomes" id="UP000636709">
    <property type="component" value="Unassembled WGS sequence"/>
</dbReference>
<proteinExistence type="predicted"/>
<feature type="domain" description="NB-ARC" evidence="1">
    <location>
        <begin position="51"/>
        <end position="216"/>
    </location>
</feature>
<dbReference type="EMBL" id="JACEFO010001741">
    <property type="protein sequence ID" value="KAF8713468.1"/>
    <property type="molecule type" value="Genomic_DNA"/>
</dbReference>
<dbReference type="GO" id="GO:0043531">
    <property type="term" value="F:ADP binding"/>
    <property type="evidence" value="ECO:0007669"/>
    <property type="project" value="InterPro"/>
</dbReference>
<dbReference type="Pfam" id="PF00931">
    <property type="entry name" value="NB-ARC"/>
    <property type="match status" value="1"/>
</dbReference>
<gene>
    <name evidence="2" type="ORF">HU200_028245</name>
</gene>
<comment type="caution">
    <text evidence="2">The sequence shown here is derived from an EMBL/GenBank/DDBJ whole genome shotgun (WGS) entry which is preliminary data.</text>
</comment>
<dbReference type="OrthoDB" id="10487263at2759"/>
<dbReference type="InterPro" id="IPR044974">
    <property type="entry name" value="Disease_R_plants"/>
</dbReference>
<organism evidence="2 3">
    <name type="scientific">Digitaria exilis</name>
    <dbReference type="NCBI Taxonomy" id="1010633"/>
    <lineage>
        <taxon>Eukaryota</taxon>
        <taxon>Viridiplantae</taxon>
        <taxon>Streptophyta</taxon>
        <taxon>Embryophyta</taxon>
        <taxon>Tracheophyta</taxon>
        <taxon>Spermatophyta</taxon>
        <taxon>Magnoliopsida</taxon>
        <taxon>Liliopsida</taxon>
        <taxon>Poales</taxon>
        <taxon>Poaceae</taxon>
        <taxon>PACMAD clade</taxon>
        <taxon>Panicoideae</taxon>
        <taxon>Panicodae</taxon>
        <taxon>Paniceae</taxon>
        <taxon>Anthephorinae</taxon>
        <taxon>Digitaria</taxon>
    </lineage>
</organism>
<evidence type="ECO:0000313" key="2">
    <source>
        <dbReference type="EMBL" id="KAF8713468.1"/>
    </source>
</evidence>
<protein>
    <recommendedName>
        <fullName evidence="1">NB-ARC domain-containing protein</fullName>
    </recommendedName>
</protein>